<dbReference type="Pfam" id="PF00248">
    <property type="entry name" value="Aldo_ket_red"/>
    <property type="match status" value="1"/>
</dbReference>
<evidence type="ECO:0000259" key="4">
    <source>
        <dbReference type="Pfam" id="PF00248"/>
    </source>
</evidence>
<dbReference type="OrthoDB" id="9768793at2"/>
<dbReference type="InterPro" id="IPR005399">
    <property type="entry name" value="K_chnl_volt-dep_bsu_KCNAB-rel"/>
</dbReference>
<organism evidence="5 6">
    <name type="scientific">Amycolatopsis marina</name>
    <dbReference type="NCBI Taxonomy" id="490629"/>
    <lineage>
        <taxon>Bacteria</taxon>
        <taxon>Bacillati</taxon>
        <taxon>Actinomycetota</taxon>
        <taxon>Actinomycetes</taxon>
        <taxon>Pseudonocardiales</taxon>
        <taxon>Pseudonocardiaceae</taxon>
        <taxon>Amycolatopsis</taxon>
    </lineage>
</organism>
<dbReference type="InterPro" id="IPR023210">
    <property type="entry name" value="NADP_OxRdtase_dom"/>
</dbReference>
<comment type="similarity">
    <text evidence="1">Belongs to the shaker potassium channel beta subunit family.</text>
</comment>
<evidence type="ECO:0000256" key="2">
    <source>
        <dbReference type="ARBA" id="ARBA00022857"/>
    </source>
</evidence>
<dbReference type="STRING" id="490629.SAMN05216266_1238"/>
<evidence type="ECO:0000313" key="6">
    <source>
        <dbReference type="Proteomes" id="UP000243799"/>
    </source>
</evidence>
<keyword evidence="6" id="KW-1185">Reference proteome</keyword>
<dbReference type="AlphaFoldDB" id="A0A1I1CEN4"/>
<reference evidence="6" key="1">
    <citation type="submission" date="2016-10" db="EMBL/GenBank/DDBJ databases">
        <authorList>
            <person name="Varghese N."/>
            <person name="Submissions S."/>
        </authorList>
    </citation>
    <scope>NUCLEOTIDE SEQUENCE [LARGE SCALE GENOMIC DNA]</scope>
    <source>
        <strain evidence="6">CGMCC 4.3568</strain>
    </source>
</reference>
<evidence type="ECO:0000256" key="3">
    <source>
        <dbReference type="ARBA" id="ARBA00023002"/>
    </source>
</evidence>
<feature type="domain" description="NADP-dependent oxidoreductase" evidence="4">
    <location>
        <begin position="32"/>
        <end position="309"/>
    </location>
</feature>
<accession>A0A1I1CEN4</accession>
<proteinExistence type="inferred from homology"/>
<dbReference type="Gene3D" id="3.20.20.100">
    <property type="entry name" value="NADP-dependent oxidoreductase domain"/>
    <property type="match status" value="1"/>
</dbReference>
<protein>
    <submittedName>
        <fullName evidence="5">Predicted oxidoreductase</fullName>
    </submittedName>
</protein>
<keyword evidence="2" id="KW-0521">NADP</keyword>
<dbReference type="PANTHER" id="PTHR43150">
    <property type="entry name" value="HYPERKINETIC, ISOFORM M"/>
    <property type="match status" value="1"/>
</dbReference>
<gene>
    <name evidence="5" type="ORF">SAMN05216266_1238</name>
</gene>
<sequence length="328" mass="34968">MEYRRLGASGLLVSEISYGNWLTHGSGGNSGECVRAALDAGVNLFHTAAAWGQGAAEEALAEGLAGTPRGDLVLSTGVFWPEGPGANQRGLSRKHLHSSIHGSLRRLGTDHIDLYQLLSFDYQTPLEETFLALADLVRQGKILYVGTAEWTAEQIQRGAVLAAELRVPLVSNQPHYSMLWRVPESQVMPVAERTGIGQLASVSLAQGVLTGKYGGGHVPADSRAAGDPWAKGAVTPLLHADLLDRVELLRGVAEHAGLTMAQLAIAWTLQNRGVSSVVVGASAPEQVVENTKASGMVLDLDVLTQIDQLLGTFVQTDPRLTFAPPQYR</sequence>
<dbReference type="GO" id="GO:0016491">
    <property type="term" value="F:oxidoreductase activity"/>
    <property type="evidence" value="ECO:0007669"/>
    <property type="project" value="UniProtKB-KW"/>
</dbReference>
<dbReference type="RefSeq" id="WP_091677621.1">
    <property type="nucleotide sequence ID" value="NZ_FOKG01000023.1"/>
</dbReference>
<dbReference type="Proteomes" id="UP000243799">
    <property type="component" value="Unassembled WGS sequence"/>
</dbReference>
<evidence type="ECO:0000313" key="5">
    <source>
        <dbReference type="EMBL" id="SFB58923.1"/>
    </source>
</evidence>
<dbReference type="SUPFAM" id="SSF51430">
    <property type="entry name" value="NAD(P)-linked oxidoreductase"/>
    <property type="match status" value="1"/>
</dbReference>
<dbReference type="EMBL" id="FOKG01000023">
    <property type="protein sequence ID" value="SFB58923.1"/>
    <property type="molecule type" value="Genomic_DNA"/>
</dbReference>
<evidence type="ECO:0000256" key="1">
    <source>
        <dbReference type="ARBA" id="ARBA00006515"/>
    </source>
</evidence>
<dbReference type="PANTHER" id="PTHR43150:SF2">
    <property type="entry name" value="HYPERKINETIC, ISOFORM M"/>
    <property type="match status" value="1"/>
</dbReference>
<keyword evidence="3" id="KW-0560">Oxidoreductase</keyword>
<dbReference type="InterPro" id="IPR036812">
    <property type="entry name" value="NAD(P)_OxRdtase_dom_sf"/>
</dbReference>
<name>A0A1I1CEN4_9PSEU</name>